<proteinExistence type="predicted"/>
<keyword evidence="4" id="KW-0687">Ribonucleoprotein</keyword>
<sequence>MEVMAAADLPGIVDDLADLLVDAVAGGASVGFLHPLEREAARKWWLGLESGLAEGRVLLWVARADDRVIGTVQLRLSGYENGPHRAELAKLLVHSEARGRGIGRSLLACAERGAAERGLTLLLLDTESDSPAEHLYRSAGWLEMGVVPGHALNPAGELRPTTFYRRHLSPPPPDPGSAEL</sequence>
<evidence type="ECO:0000313" key="5">
    <source>
        <dbReference type="Proteomes" id="UP001205185"/>
    </source>
</evidence>
<evidence type="ECO:0000259" key="3">
    <source>
        <dbReference type="PROSITE" id="PS51186"/>
    </source>
</evidence>
<dbReference type="InterPro" id="IPR050832">
    <property type="entry name" value="Bact_Acetyltransf"/>
</dbReference>
<dbReference type="PANTHER" id="PTHR43877">
    <property type="entry name" value="AMINOALKYLPHOSPHONATE N-ACETYLTRANSFERASE-RELATED-RELATED"/>
    <property type="match status" value="1"/>
</dbReference>
<dbReference type="Pfam" id="PF00583">
    <property type="entry name" value="Acetyltransf_1"/>
    <property type="match status" value="1"/>
</dbReference>
<dbReference type="InterPro" id="IPR000182">
    <property type="entry name" value="GNAT_dom"/>
</dbReference>
<organism evidence="4 5">
    <name type="scientific">Actinokineospora diospyrosa</name>
    <dbReference type="NCBI Taxonomy" id="103728"/>
    <lineage>
        <taxon>Bacteria</taxon>
        <taxon>Bacillati</taxon>
        <taxon>Actinomycetota</taxon>
        <taxon>Actinomycetes</taxon>
        <taxon>Pseudonocardiales</taxon>
        <taxon>Pseudonocardiaceae</taxon>
        <taxon>Actinokineospora</taxon>
    </lineage>
</organism>
<dbReference type="SUPFAM" id="SSF55729">
    <property type="entry name" value="Acyl-CoA N-acyltransferases (Nat)"/>
    <property type="match status" value="1"/>
</dbReference>
<dbReference type="Gene3D" id="3.40.630.30">
    <property type="match status" value="1"/>
</dbReference>
<dbReference type="InterPro" id="IPR016181">
    <property type="entry name" value="Acyl_CoA_acyltransferase"/>
</dbReference>
<dbReference type="Proteomes" id="UP001205185">
    <property type="component" value="Unassembled WGS sequence"/>
</dbReference>
<keyword evidence="5" id="KW-1185">Reference proteome</keyword>
<accession>A0ABT1I904</accession>
<feature type="domain" description="N-acetyltransferase" evidence="3">
    <location>
        <begin position="1"/>
        <end position="165"/>
    </location>
</feature>
<reference evidence="4 5" key="1">
    <citation type="submission" date="2022-06" db="EMBL/GenBank/DDBJ databases">
        <title>Genomic Encyclopedia of Archaeal and Bacterial Type Strains, Phase II (KMG-II): from individual species to whole genera.</title>
        <authorList>
            <person name="Goeker M."/>
        </authorList>
    </citation>
    <scope>NUCLEOTIDE SEQUENCE [LARGE SCALE GENOMIC DNA]</scope>
    <source>
        <strain evidence="4 5">DSM 44255</strain>
    </source>
</reference>
<gene>
    <name evidence="4" type="ORF">LV75_001504</name>
</gene>
<evidence type="ECO:0000256" key="1">
    <source>
        <dbReference type="ARBA" id="ARBA00022679"/>
    </source>
</evidence>
<dbReference type="CDD" id="cd04301">
    <property type="entry name" value="NAT_SF"/>
    <property type="match status" value="1"/>
</dbReference>
<keyword evidence="2" id="KW-0012">Acyltransferase</keyword>
<evidence type="ECO:0000256" key="2">
    <source>
        <dbReference type="ARBA" id="ARBA00023315"/>
    </source>
</evidence>
<name>A0ABT1I904_9PSEU</name>
<comment type="caution">
    <text evidence="4">The sequence shown here is derived from an EMBL/GenBank/DDBJ whole genome shotgun (WGS) entry which is preliminary data.</text>
</comment>
<keyword evidence="4" id="KW-0689">Ribosomal protein</keyword>
<dbReference type="PROSITE" id="PS51186">
    <property type="entry name" value="GNAT"/>
    <property type="match status" value="1"/>
</dbReference>
<protein>
    <submittedName>
        <fullName evidence="4">Ribosomal protein S18 acetylase RimI</fullName>
    </submittedName>
</protein>
<dbReference type="RefSeq" id="WP_253886037.1">
    <property type="nucleotide sequence ID" value="NZ_BAAAVB010000016.1"/>
</dbReference>
<dbReference type="GO" id="GO:0005840">
    <property type="term" value="C:ribosome"/>
    <property type="evidence" value="ECO:0007669"/>
    <property type="project" value="UniProtKB-KW"/>
</dbReference>
<keyword evidence="1" id="KW-0808">Transferase</keyword>
<evidence type="ECO:0000313" key="4">
    <source>
        <dbReference type="EMBL" id="MCP2269016.1"/>
    </source>
</evidence>
<dbReference type="EMBL" id="JAMTCO010000004">
    <property type="protein sequence ID" value="MCP2269016.1"/>
    <property type="molecule type" value="Genomic_DNA"/>
</dbReference>